<dbReference type="PANTHER" id="PTHR39624">
    <property type="entry name" value="PROTEIN INVOLVED IN RIMO-MEDIATED BETA-METHYLTHIOLATION OF RIBOSOMAL PROTEIN S12 YCAO"/>
    <property type="match status" value="1"/>
</dbReference>
<organism evidence="1 2">
    <name type="scientific">Sphaerisporangium flaviroseum</name>
    <dbReference type="NCBI Taxonomy" id="509199"/>
    <lineage>
        <taxon>Bacteria</taxon>
        <taxon>Bacillati</taxon>
        <taxon>Actinomycetota</taxon>
        <taxon>Actinomycetes</taxon>
        <taxon>Streptosporangiales</taxon>
        <taxon>Streptosporangiaceae</taxon>
        <taxon>Sphaerisporangium</taxon>
    </lineage>
</organism>
<protein>
    <recommendedName>
        <fullName evidence="3">OsmC family peroxiredoxin</fullName>
    </recommendedName>
</protein>
<dbReference type="RefSeq" id="WP_344946864.1">
    <property type="nucleotide sequence ID" value="NZ_BAAAZR010000027.1"/>
</dbReference>
<proteinExistence type="predicted"/>
<accession>A0ABP7IXV6</accession>
<evidence type="ECO:0000313" key="1">
    <source>
        <dbReference type="EMBL" id="GAA3828901.1"/>
    </source>
</evidence>
<dbReference type="Pfam" id="PF02566">
    <property type="entry name" value="OsmC"/>
    <property type="match status" value="1"/>
</dbReference>
<comment type="caution">
    <text evidence="1">The sequence shown here is derived from an EMBL/GenBank/DDBJ whole genome shotgun (WGS) entry which is preliminary data.</text>
</comment>
<gene>
    <name evidence="1" type="ORF">GCM10022226_57200</name>
</gene>
<name>A0ABP7IXV6_9ACTN</name>
<dbReference type="SUPFAM" id="SSF82784">
    <property type="entry name" value="OsmC-like"/>
    <property type="match status" value="1"/>
</dbReference>
<keyword evidence="2" id="KW-1185">Reference proteome</keyword>
<dbReference type="PANTHER" id="PTHR39624:SF2">
    <property type="entry name" value="OSMC-LIKE PROTEIN"/>
    <property type="match status" value="1"/>
</dbReference>
<dbReference type="InterPro" id="IPR015946">
    <property type="entry name" value="KH_dom-like_a/b"/>
</dbReference>
<dbReference type="InterPro" id="IPR036102">
    <property type="entry name" value="OsmC/Ohrsf"/>
</dbReference>
<sequence>MEHNRNGTLSVLWHGGDRFSIKIRDHTIRVDQPMDFGGGDTGPTPVELLVGSLAACVAHYAERYLHRCQLPAGVMVTADYEMGLRPAHVSRIELVVQAPGIPEGLRESFCNVIQHSAVQNSLRLPPETTYEIRIADAAATVSAPQHP</sequence>
<evidence type="ECO:0000313" key="2">
    <source>
        <dbReference type="Proteomes" id="UP001500888"/>
    </source>
</evidence>
<reference evidence="2" key="1">
    <citation type="journal article" date="2019" name="Int. J. Syst. Evol. Microbiol.">
        <title>The Global Catalogue of Microorganisms (GCM) 10K type strain sequencing project: providing services to taxonomists for standard genome sequencing and annotation.</title>
        <authorList>
            <consortium name="The Broad Institute Genomics Platform"/>
            <consortium name="The Broad Institute Genome Sequencing Center for Infectious Disease"/>
            <person name="Wu L."/>
            <person name="Ma J."/>
        </authorList>
    </citation>
    <scope>NUCLEOTIDE SEQUENCE [LARGE SCALE GENOMIC DNA]</scope>
    <source>
        <strain evidence="2">JCM 16908</strain>
    </source>
</reference>
<dbReference type="InterPro" id="IPR003718">
    <property type="entry name" value="OsmC/Ohr_fam"/>
</dbReference>
<dbReference type="Gene3D" id="3.30.300.20">
    <property type="match status" value="1"/>
</dbReference>
<dbReference type="Proteomes" id="UP001500888">
    <property type="component" value="Unassembled WGS sequence"/>
</dbReference>
<dbReference type="EMBL" id="BAAAZR010000027">
    <property type="protein sequence ID" value="GAA3828901.1"/>
    <property type="molecule type" value="Genomic_DNA"/>
</dbReference>
<evidence type="ECO:0008006" key="3">
    <source>
        <dbReference type="Google" id="ProtNLM"/>
    </source>
</evidence>